<evidence type="ECO:0000256" key="11">
    <source>
        <dbReference type="ARBA" id="ARBA00023237"/>
    </source>
</evidence>
<keyword evidence="4" id="KW-0410">Iron transport</keyword>
<feature type="chain" id="PRO_5002752994" evidence="16">
    <location>
        <begin position="27"/>
        <end position="828"/>
    </location>
</feature>
<evidence type="ECO:0000256" key="15">
    <source>
        <dbReference type="RuleBase" id="RU003357"/>
    </source>
</evidence>
<dbReference type="InterPro" id="IPR000531">
    <property type="entry name" value="Beta-barrel_TonB"/>
</dbReference>
<dbReference type="EMBL" id="CP000927">
    <property type="protein sequence ID" value="ABZ73818.1"/>
    <property type="molecule type" value="Genomic_DNA"/>
</dbReference>
<evidence type="ECO:0000256" key="14">
    <source>
        <dbReference type="PROSITE-ProRule" id="PRU10144"/>
    </source>
</evidence>
<dbReference type="InterPro" id="IPR010916">
    <property type="entry name" value="TonB_box_CS"/>
</dbReference>
<dbReference type="eggNOG" id="COG4772">
    <property type="taxonomic scope" value="Bacteria"/>
</dbReference>
<keyword evidence="2 12" id="KW-0813">Transport</keyword>
<feature type="domain" description="TonB-dependent receptor plug" evidence="18">
    <location>
        <begin position="56"/>
        <end position="157"/>
    </location>
</feature>
<reference evidence="19" key="1">
    <citation type="submission" date="2008-01" db="EMBL/GenBank/DDBJ databases">
        <title>Complete sequence of chromosome of Caulobacter sp. K31.</title>
        <authorList>
            <consortium name="US DOE Joint Genome Institute"/>
            <person name="Copeland A."/>
            <person name="Lucas S."/>
            <person name="Lapidus A."/>
            <person name="Barry K."/>
            <person name="Glavina del Rio T."/>
            <person name="Dalin E."/>
            <person name="Tice H."/>
            <person name="Pitluck S."/>
            <person name="Bruce D."/>
            <person name="Goodwin L."/>
            <person name="Thompson L.S."/>
            <person name="Brettin T."/>
            <person name="Detter J.C."/>
            <person name="Han C."/>
            <person name="Schmutz J."/>
            <person name="Larimer F."/>
            <person name="Land M."/>
            <person name="Hauser L."/>
            <person name="Kyrpides N."/>
            <person name="Kim E."/>
            <person name="Stephens C."/>
            <person name="Richardson P."/>
        </authorList>
    </citation>
    <scope>NUCLEOTIDE SEQUENCE [LARGE SCALE GENOMIC DNA]</scope>
    <source>
        <strain evidence="19">K31</strain>
    </source>
</reference>
<keyword evidence="3 12" id="KW-1134">Transmembrane beta strand</keyword>
<proteinExistence type="inferred from homology"/>
<keyword evidence="19" id="KW-0675">Receptor</keyword>
<dbReference type="PROSITE" id="PS51257">
    <property type="entry name" value="PROKAR_LIPOPROTEIN"/>
    <property type="match status" value="1"/>
</dbReference>
<evidence type="ECO:0000256" key="8">
    <source>
        <dbReference type="ARBA" id="ARBA00023065"/>
    </source>
</evidence>
<dbReference type="Gene3D" id="2.40.170.20">
    <property type="entry name" value="TonB-dependent receptor, beta-barrel domain"/>
    <property type="match status" value="1"/>
</dbReference>
<accession>B0T2Z6</accession>
<keyword evidence="7" id="KW-0408">Iron</keyword>
<evidence type="ECO:0000256" key="12">
    <source>
        <dbReference type="PROSITE-ProRule" id="PRU01360"/>
    </source>
</evidence>
<dbReference type="OrthoDB" id="593427at2"/>
<evidence type="ECO:0000256" key="4">
    <source>
        <dbReference type="ARBA" id="ARBA00022496"/>
    </source>
</evidence>
<evidence type="ECO:0000256" key="6">
    <source>
        <dbReference type="ARBA" id="ARBA00022729"/>
    </source>
</evidence>
<feature type="short sequence motif" description="TonB box" evidence="13">
    <location>
        <begin position="38"/>
        <end position="44"/>
    </location>
</feature>
<evidence type="ECO:0000256" key="5">
    <source>
        <dbReference type="ARBA" id="ARBA00022692"/>
    </source>
</evidence>
<dbReference type="Pfam" id="PF07715">
    <property type="entry name" value="Plug"/>
    <property type="match status" value="1"/>
</dbReference>
<dbReference type="GO" id="GO:0015344">
    <property type="term" value="F:siderophore uptake transmembrane transporter activity"/>
    <property type="evidence" value="ECO:0007669"/>
    <property type="project" value="TreeGrafter"/>
</dbReference>
<dbReference type="InterPro" id="IPR010917">
    <property type="entry name" value="TonB_rcpt_CS"/>
</dbReference>
<dbReference type="PROSITE" id="PS01156">
    <property type="entry name" value="TONB_DEPENDENT_REC_2"/>
    <property type="match status" value="1"/>
</dbReference>
<keyword evidence="8" id="KW-0406">Ion transport</keyword>
<evidence type="ECO:0000256" key="9">
    <source>
        <dbReference type="ARBA" id="ARBA00023077"/>
    </source>
</evidence>
<evidence type="ECO:0000256" key="3">
    <source>
        <dbReference type="ARBA" id="ARBA00022452"/>
    </source>
</evidence>
<evidence type="ECO:0000256" key="13">
    <source>
        <dbReference type="PROSITE-ProRule" id="PRU10143"/>
    </source>
</evidence>
<keyword evidence="10 12" id="KW-0472">Membrane</keyword>
<feature type="short sequence motif" description="TonB C-terminal box" evidence="14">
    <location>
        <begin position="811"/>
        <end position="828"/>
    </location>
</feature>
<dbReference type="PROSITE" id="PS52016">
    <property type="entry name" value="TONB_DEPENDENT_REC_3"/>
    <property type="match status" value="1"/>
</dbReference>
<evidence type="ECO:0000259" key="17">
    <source>
        <dbReference type="Pfam" id="PF00593"/>
    </source>
</evidence>
<evidence type="ECO:0000259" key="18">
    <source>
        <dbReference type="Pfam" id="PF07715"/>
    </source>
</evidence>
<protein>
    <submittedName>
        <fullName evidence="19">TonB-dependent receptor</fullName>
    </submittedName>
</protein>
<organism evidence="19">
    <name type="scientific">Caulobacter sp. (strain K31)</name>
    <dbReference type="NCBI Taxonomy" id="366602"/>
    <lineage>
        <taxon>Bacteria</taxon>
        <taxon>Pseudomonadati</taxon>
        <taxon>Pseudomonadota</taxon>
        <taxon>Alphaproteobacteria</taxon>
        <taxon>Caulobacterales</taxon>
        <taxon>Caulobacteraceae</taxon>
        <taxon>Caulobacter</taxon>
    </lineage>
</organism>
<dbReference type="KEGG" id="cak:Caul_4698"/>
<comment type="similarity">
    <text evidence="12 15">Belongs to the TonB-dependent receptor family.</text>
</comment>
<feature type="domain" description="TonB-dependent receptor-like beta-barrel" evidence="17">
    <location>
        <begin position="255"/>
        <end position="784"/>
    </location>
</feature>
<dbReference type="SUPFAM" id="SSF56935">
    <property type="entry name" value="Porins"/>
    <property type="match status" value="1"/>
</dbReference>
<keyword evidence="5 12" id="KW-0812">Transmembrane</keyword>
<keyword evidence="9 13" id="KW-0798">TonB box</keyword>
<dbReference type="HOGENOM" id="CLU_017621_2_0_5"/>
<feature type="signal peptide" evidence="16">
    <location>
        <begin position="1"/>
        <end position="26"/>
    </location>
</feature>
<dbReference type="Gene3D" id="2.170.130.10">
    <property type="entry name" value="TonB-dependent receptor, plug domain"/>
    <property type="match status" value="1"/>
</dbReference>
<dbReference type="PROSITE" id="PS00430">
    <property type="entry name" value="TONB_DEPENDENT_REC_1"/>
    <property type="match status" value="1"/>
</dbReference>
<name>B0T2Z6_CAUSK</name>
<dbReference type="InterPro" id="IPR037066">
    <property type="entry name" value="Plug_dom_sf"/>
</dbReference>
<dbReference type="InterPro" id="IPR039426">
    <property type="entry name" value="TonB-dep_rcpt-like"/>
</dbReference>
<dbReference type="PANTHER" id="PTHR32552:SF89">
    <property type="entry name" value="CATECHOLATE SIDEROPHORE RECEPTOR FIU"/>
    <property type="match status" value="1"/>
</dbReference>
<sequence precursor="true">MMTKKLACLASTALVGCLLSATAAMAQSTGSQANEVDSVVVTAAGARAVAGQIVETLPKSRASVDAAFLATQSTGQNVFQSLNLLPGVSFTNNDPYGSSGGNLRLRGFDGARVSVTFDGVPLNDTGNYAVYPNQQLDAELIDRASVNLGTTDVDSPTASATGGTINYITRKPAHEFGGIADASIGEDNYRRGFLMVDTGDIGPFGTRAFVAGSYQKYDKWKGPGSLEKKQVNARIMQDIGNRGDFVSLAVNYNENRNNNIRQLSLSDFRTFGKNYDYDAVCNPAAVSGVVVPGNCTNYYGRQVNPSNTGSIRGSALFHLADNIRLTIDPSFQYTLADGGSQLATVAETDGRVRGTVAGAQGPAKDLNGDGDAVDTVAFFAPSVTNTRRYTVTSSLIWDLNDDNRVRVAYTGDYGRHRQTGEYTTLDSQGNTTDVFGGKEGHGAKVLTSDGSFLRARDRFSIAQLNQVAAEYRGKFMDSRLTVNLGIRAPFFKRELNQYCYTQNATGLTTVVSGFTVLCTTQTPVVTNADGTVQFAPNGTTTGAALANLRYIKPWSATVKYDKVLPNAGATYDIGGGSTVYVSYAEGFSSPRTDNLYTATLENKVGTPADTRPETTKTYDLGYRFASPTVMATAAVWKTDYKNRIVQAYDPDLNISIDRNVGAVKAYGLDTQAAWAVAEYLTVTGSFSYNKSEIQQDLQVNAAGATIPLSGKQVVETPKYTFGGRVDWDVTEALHLGVQGKYTGDRFSTDVNDEVAPHYTVWDMSLEYDLPFAKKTYAQLNVNNLFNETYFGSISSRTNALALTGSSASAPTYYIGSPRTVQFTLRTEF</sequence>
<dbReference type="InterPro" id="IPR036942">
    <property type="entry name" value="Beta-barrel_TonB_sf"/>
</dbReference>
<dbReference type="InterPro" id="IPR012910">
    <property type="entry name" value="Plug_dom"/>
</dbReference>
<comment type="subcellular location">
    <subcellularLocation>
        <location evidence="1 12">Cell outer membrane</location>
        <topology evidence="1 12">Multi-pass membrane protein</topology>
    </subcellularLocation>
</comment>
<dbReference type="AlphaFoldDB" id="B0T2Z6"/>
<evidence type="ECO:0000256" key="1">
    <source>
        <dbReference type="ARBA" id="ARBA00004571"/>
    </source>
</evidence>
<dbReference type="GO" id="GO:0009279">
    <property type="term" value="C:cell outer membrane"/>
    <property type="evidence" value="ECO:0007669"/>
    <property type="project" value="UniProtKB-SubCell"/>
</dbReference>
<evidence type="ECO:0000313" key="19">
    <source>
        <dbReference type="EMBL" id="ABZ73818.1"/>
    </source>
</evidence>
<evidence type="ECO:0000256" key="7">
    <source>
        <dbReference type="ARBA" id="ARBA00023004"/>
    </source>
</evidence>
<evidence type="ECO:0000256" key="16">
    <source>
        <dbReference type="SAM" id="SignalP"/>
    </source>
</evidence>
<keyword evidence="6 16" id="KW-0732">Signal</keyword>
<keyword evidence="11 12" id="KW-0998">Cell outer membrane</keyword>
<evidence type="ECO:0000256" key="10">
    <source>
        <dbReference type="ARBA" id="ARBA00023136"/>
    </source>
</evidence>
<dbReference type="Pfam" id="PF00593">
    <property type="entry name" value="TonB_dep_Rec_b-barrel"/>
    <property type="match status" value="1"/>
</dbReference>
<dbReference type="STRING" id="366602.Caul_4698"/>
<evidence type="ECO:0000256" key="2">
    <source>
        <dbReference type="ARBA" id="ARBA00022448"/>
    </source>
</evidence>
<gene>
    <name evidence="19" type="ordered locus">Caul_4698</name>
</gene>
<dbReference type="PANTHER" id="PTHR32552">
    <property type="entry name" value="FERRICHROME IRON RECEPTOR-RELATED"/>
    <property type="match status" value="1"/>
</dbReference>